<dbReference type="GO" id="GO:0016787">
    <property type="term" value="F:hydrolase activity"/>
    <property type="evidence" value="ECO:0007669"/>
    <property type="project" value="UniProtKB-KW"/>
</dbReference>
<dbReference type="RefSeq" id="WP_234814125.1">
    <property type="nucleotide sequence ID" value="NZ_JAPQYE010000001.1"/>
</dbReference>
<evidence type="ECO:0000313" key="6">
    <source>
        <dbReference type="Proteomes" id="UP001084650"/>
    </source>
</evidence>
<keyword evidence="2 5" id="KW-0378">Hydrolase</keyword>
<dbReference type="InterPro" id="IPR002168">
    <property type="entry name" value="Lipase_GDXG_HIS_AS"/>
</dbReference>
<organism evidence="5 6">
    <name type="scientific">Mycolicibacterium iranicum</name>
    <name type="common">Mycobacterium iranicum</name>
    <dbReference type="NCBI Taxonomy" id="912594"/>
    <lineage>
        <taxon>Bacteria</taxon>
        <taxon>Bacillati</taxon>
        <taxon>Actinomycetota</taxon>
        <taxon>Actinomycetes</taxon>
        <taxon>Mycobacteriales</taxon>
        <taxon>Mycobacteriaceae</taxon>
        <taxon>Mycolicibacterium</taxon>
    </lineage>
</organism>
<dbReference type="InterPro" id="IPR029058">
    <property type="entry name" value="AB_hydrolase_fold"/>
</dbReference>
<dbReference type="InterPro" id="IPR050300">
    <property type="entry name" value="GDXG_lipolytic_enzyme"/>
</dbReference>
<gene>
    <name evidence="5" type="ORF">OY187_03635</name>
</gene>
<dbReference type="PROSITE" id="PS01174">
    <property type="entry name" value="LIPASE_GDXG_SER"/>
    <property type="match status" value="1"/>
</dbReference>
<evidence type="ECO:0000256" key="2">
    <source>
        <dbReference type="ARBA" id="ARBA00022801"/>
    </source>
</evidence>
<evidence type="ECO:0000313" key="5">
    <source>
        <dbReference type="EMBL" id="MCZ0727126.1"/>
    </source>
</evidence>
<dbReference type="InterPro" id="IPR013094">
    <property type="entry name" value="AB_hydrolase_3"/>
</dbReference>
<dbReference type="InterPro" id="IPR033140">
    <property type="entry name" value="Lipase_GDXG_put_SER_AS"/>
</dbReference>
<comment type="caution">
    <text evidence="5">The sequence shown here is derived from an EMBL/GenBank/DDBJ whole genome shotgun (WGS) entry which is preliminary data.</text>
</comment>
<feature type="active site" evidence="3">
    <location>
        <position position="161"/>
    </location>
</feature>
<dbReference type="PANTHER" id="PTHR48081:SF8">
    <property type="entry name" value="ALPHA_BETA HYDROLASE FOLD-3 DOMAIN-CONTAINING PROTEIN-RELATED"/>
    <property type="match status" value="1"/>
</dbReference>
<sequence>MKPEPSKVVLDPMCRAVAQAAAAAPPTHRLAPAVARNRFAHLQSGSTELMPVDERWLTVPAAVGDVRIRLVRPRNTTGALPAVVYLHGGGWMLGDASTHDRLVRELAVGAHVVVAFVDYSRAPEAGYPVALEQGYAAAQWLTGMGHDVDVDATRMAVAGDSAGGNLAAALTHLARLRGDVRFVHQSLYYPVTDAAMDTGSYREFGSGYYLGIETMQWFWDSYAPDSSVRAHPTASPNRAETSQLRGLPPAFVVVAEADPLRDEGEAYAANLRAAGVPVAGTRYGGVIHDFMVLDALRATATTRAAVTQAAAVLRTALWHL</sequence>
<name>A0ABT4HAC3_MYCIR</name>
<proteinExistence type="inferred from homology"/>
<evidence type="ECO:0000259" key="4">
    <source>
        <dbReference type="Pfam" id="PF07859"/>
    </source>
</evidence>
<evidence type="ECO:0000256" key="3">
    <source>
        <dbReference type="PROSITE-ProRule" id="PRU10038"/>
    </source>
</evidence>
<dbReference type="EMBL" id="JAPQYE010000001">
    <property type="protein sequence ID" value="MCZ0727126.1"/>
    <property type="molecule type" value="Genomic_DNA"/>
</dbReference>
<dbReference type="PANTHER" id="PTHR48081">
    <property type="entry name" value="AB HYDROLASE SUPERFAMILY PROTEIN C4A8.06C"/>
    <property type="match status" value="1"/>
</dbReference>
<protein>
    <submittedName>
        <fullName evidence="5">Alpha/beta hydrolase</fullName>
    </submittedName>
</protein>
<accession>A0ABT4HAC3</accession>
<dbReference type="SUPFAM" id="SSF53474">
    <property type="entry name" value="alpha/beta-Hydrolases"/>
    <property type="match status" value="1"/>
</dbReference>
<comment type="similarity">
    <text evidence="1">Belongs to the 'GDXG' lipolytic enzyme family.</text>
</comment>
<dbReference type="Proteomes" id="UP001084650">
    <property type="component" value="Unassembled WGS sequence"/>
</dbReference>
<keyword evidence="6" id="KW-1185">Reference proteome</keyword>
<evidence type="ECO:0000256" key="1">
    <source>
        <dbReference type="ARBA" id="ARBA00010515"/>
    </source>
</evidence>
<dbReference type="Gene3D" id="3.40.50.1820">
    <property type="entry name" value="alpha/beta hydrolase"/>
    <property type="match status" value="1"/>
</dbReference>
<feature type="domain" description="Alpha/beta hydrolase fold-3" evidence="4">
    <location>
        <begin position="83"/>
        <end position="291"/>
    </location>
</feature>
<reference evidence="5" key="1">
    <citation type="submission" date="2022-12" db="EMBL/GenBank/DDBJ databases">
        <title>Whole genome sequence of Mycolicibacterium iranicum strain SBH312.</title>
        <authorList>
            <person name="Jani J."/>
            <person name="Arifin Mustapha Z."/>
            <person name="Ahmed K."/>
            <person name="Kai Ling C."/>
        </authorList>
    </citation>
    <scope>NUCLEOTIDE SEQUENCE</scope>
    <source>
        <strain evidence="5">SBH312</strain>
    </source>
</reference>
<dbReference type="PROSITE" id="PS01173">
    <property type="entry name" value="LIPASE_GDXG_HIS"/>
    <property type="match status" value="1"/>
</dbReference>
<dbReference type="Pfam" id="PF07859">
    <property type="entry name" value="Abhydrolase_3"/>
    <property type="match status" value="1"/>
</dbReference>